<accession>A0A7J8KBM1</accession>
<evidence type="ECO:0000313" key="2">
    <source>
        <dbReference type="Proteomes" id="UP000593571"/>
    </source>
</evidence>
<proteinExistence type="predicted"/>
<dbReference type="EMBL" id="JACASE010000001">
    <property type="protein sequence ID" value="KAF6506228.1"/>
    <property type="molecule type" value="Genomic_DNA"/>
</dbReference>
<evidence type="ECO:0000313" key="1">
    <source>
        <dbReference type="EMBL" id="KAF6506228.1"/>
    </source>
</evidence>
<name>A0A7J8KBM1_ROUAE</name>
<reference evidence="1 2" key="1">
    <citation type="journal article" date="2020" name="Nature">
        <title>Six reference-quality genomes reveal evolution of bat adaptations.</title>
        <authorList>
            <person name="Jebb D."/>
            <person name="Huang Z."/>
            <person name="Pippel M."/>
            <person name="Hughes G.M."/>
            <person name="Lavrichenko K."/>
            <person name="Devanna P."/>
            <person name="Winkler S."/>
            <person name="Jermiin L.S."/>
            <person name="Skirmuntt E.C."/>
            <person name="Katzourakis A."/>
            <person name="Burkitt-Gray L."/>
            <person name="Ray D.A."/>
            <person name="Sullivan K.A.M."/>
            <person name="Roscito J.G."/>
            <person name="Kirilenko B.M."/>
            <person name="Davalos L.M."/>
            <person name="Corthals A.P."/>
            <person name="Power M.L."/>
            <person name="Jones G."/>
            <person name="Ransome R.D."/>
            <person name="Dechmann D.K.N."/>
            <person name="Locatelli A.G."/>
            <person name="Puechmaille S.J."/>
            <person name="Fedrigo O."/>
            <person name="Jarvis E.D."/>
            <person name="Hiller M."/>
            <person name="Vernes S.C."/>
            <person name="Myers E.W."/>
            <person name="Teeling E.C."/>
        </authorList>
    </citation>
    <scope>NUCLEOTIDE SEQUENCE [LARGE SCALE GENOMIC DNA]</scope>
    <source>
        <strain evidence="1">MRouAeg1</strain>
        <tissue evidence="1">Muscle</tissue>
    </source>
</reference>
<gene>
    <name evidence="1" type="ORF">HJG63_008015</name>
</gene>
<organism evidence="1 2">
    <name type="scientific">Rousettus aegyptiacus</name>
    <name type="common">Egyptian fruit bat</name>
    <name type="synonym">Pteropus aegyptiacus</name>
    <dbReference type="NCBI Taxonomy" id="9407"/>
    <lineage>
        <taxon>Eukaryota</taxon>
        <taxon>Metazoa</taxon>
        <taxon>Chordata</taxon>
        <taxon>Craniata</taxon>
        <taxon>Vertebrata</taxon>
        <taxon>Euteleostomi</taxon>
        <taxon>Mammalia</taxon>
        <taxon>Eutheria</taxon>
        <taxon>Laurasiatheria</taxon>
        <taxon>Chiroptera</taxon>
        <taxon>Yinpterochiroptera</taxon>
        <taxon>Pteropodoidea</taxon>
        <taxon>Pteropodidae</taxon>
        <taxon>Rousettinae</taxon>
        <taxon>Rousettus</taxon>
    </lineage>
</organism>
<dbReference type="AlphaFoldDB" id="A0A7J8KBM1"/>
<dbReference type="Proteomes" id="UP000593571">
    <property type="component" value="Unassembled WGS sequence"/>
</dbReference>
<keyword evidence="2" id="KW-1185">Reference proteome</keyword>
<protein>
    <submittedName>
        <fullName evidence="1">Uncharacterized protein</fullName>
    </submittedName>
</protein>
<comment type="caution">
    <text evidence="1">The sequence shown here is derived from an EMBL/GenBank/DDBJ whole genome shotgun (WGS) entry which is preliminary data.</text>
</comment>
<sequence>MRKAHFIFHKFLSYQERDPTPDYDHSLPFSKKEEPTKGHRVGTLEHTYQRINYGQDKWCVYFTESPTEIGRTERHPKRHLLNSLDLVDKGIHIQQISSYSFLETHNDLVKRSTVLSQKPWTSALTYTKSLGNF</sequence>